<sequence length="20" mass="2259">MILLFCLLGRLMIGYSSRDG</sequence>
<proteinExistence type="predicted"/>
<accession>A0A2P2PMZ8</accession>
<reference evidence="1" key="1">
    <citation type="submission" date="2018-02" db="EMBL/GenBank/DDBJ databases">
        <title>Rhizophora mucronata_Transcriptome.</title>
        <authorList>
            <person name="Meera S.P."/>
            <person name="Sreeshan A."/>
            <person name="Augustine A."/>
        </authorList>
    </citation>
    <scope>NUCLEOTIDE SEQUENCE</scope>
    <source>
        <tissue evidence="1">Leaf</tissue>
    </source>
</reference>
<name>A0A2P2PMZ8_RHIMU</name>
<dbReference type="AlphaFoldDB" id="A0A2P2PMZ8"/>
<organism evidence="1">
    <name type="scientific">Rhizophora mucronata</name>
    <name type="common">Asiatic mangrove</name>
    <dbReference type="NCBI Taxonomy" id="61149"/>
    <lineage>
        <taxon>Eukaryota</taxon>
        <taxon>Viridiplantae</taxon>
        <taxon>Streptophyta</taxon>
        <taxon>Embryophyta</taxon>
        <taxon>Tracheophyta</taxon>
        <taxon>Spermatophyta</taxon>
        <taxon>Magnoliopsida</taxon>
        <taxon>eudicotyledons</taxon>
        <taxon>Gunneridae</taxon>
        <taxon>Pentapetalae</taxon>
        <taxon>rosids</taxon>
        <taxon>fabids</taxon>
        <taxon>Malpighiales</taxon>
        <taxon>Rhizophoraceae</taxon>
        <taxon>Rhizophora</taxon>
    </lineage>
</organism>
<evidence type="ECO:0000313" key="1">
    <source>
        <dbReference type="EMBL" id="MBX56102.1"/>
    </source>
</evidence>
<dbReference type="EMBL" id="GGEC01075618">
    <property type="protein sequence ID" value="MBX56102.1"/>
    <property type="molecule type" value="Transcribed_RNA"/>
</dbReference>
<protein>
    <submittedName>
        <fullName evidence="1">Uncharacterized protein</fullName>
    </submittedName>
</protein>